<dbReference type="RefSeq" id="WP_005259169.1">
    <property type="nucleotide sequence ID" value="NZ_AJYC02000064.1"/>
</dbReference>
<feature type="transmembrane region" description="Helical" evidence="8">
    <location>
        <begin position="361"/>
        <end position="382"/>
    </location>
</feature>
<dbReference type="PROSITE" id="PS00216">
    <property type="entry name" value="SUGAR_TRANSPORT_1"/>
    <property type="match status" value="1"/>
</dbReference>
<feature type="transmembrane region" description="Helical" evidence="8">
    <location>
        <begin position="301"/>
        <end position="319"/>
    </location>
</feature>
<feature type="domain" description="Major facilitator superfamily (MFS) profile" evidence="9">
    <location>
        <begin position="25"/>
        <end position="449"/>
    </location>
</feature>
<comment type="caution">
    <text evidence="10">The sequence shown here is derived from an EMBL/GenBank/DDBJ whole genome shotgun (WGS) entry which is preliminary data.</text>
</comment>
<organism evidence="10 11">
    <name type="scientific">Rhodococcus opacus M213</name>
    <dbReference type="NCBI Taxonomy" id="1129896"/>
    <lineage>
        <taxon>Bacteria</taxon>
        <taxon>Bacillati</taxon>
        <taxon>Actinomycetota</taxon>
        <taxon>Actinomycetes</taxon>
        <taxon>Mycobacteriales</taxon>
        <taxon>Nocardiaceae</taxon>
        <taxon>Rhodococcus</taxon>
    </lineage>
</organism>
<evidence type="ECO:0000256" key="8">
    <source>
        <dbReference type="SAM" id="Phobius"/>
    </source>
</evidence>
<feature type="transmembrane region" description="Helical" evidence="8">
    <location>
        <begin position="166"/>
        <end position="192"/>
    </location>
</feature>
<comment type="subcellular location">
    <subcellularLocation>
        <location evidence="1">Cell membrane</location>
        <topology evidence="1">Multi-pass membrane protein</topology>
    </subcellularLocation>
</comment>
<evidence type="ECO:0000256" key="1">
    <source>
        <dbReference type="ARBA" id="ARBA00004651"/>
    </source>
</evidence>
<dbReference type="InterPro" id="IPR036259">
    <property type="entry name" value="MFS_trans_sf"/>
</dbReference>
<proteinExistence type="predicted"/>
<dbReference type="GO" id="GO:0022857">
    <property type="term" value="F:transmembrane transporter activity"/>
    <property type="evidence" value="ECO:0007669"/>
    <property type="project" value="InterPro"/>
</dbReference>
<sequence length="487" mass="51129">MSQHDDTTSGPTEFEHKAPKAPLAAAFASVAGWAFDLFDLFLLLYVAGPVGRQIFPAHSETLSLAAVFASFAVSVLMRPAGAAIFGELADRKGRKAIMVTVFAGVGLSTAAMGLVPTYVTIGLAAPIIFLVLRIIQGLFVGGVTATTHTLGTESVAPRWRGLMSGLVGGGGAGLGAALASIVFIVVSTIFVGEAFDDLGWRFMFFSGLLGALLSLFVLTKVEESPLWVAEQARAKARAKADPNAVQAKRMRFRDLATGRYRKILFINIAVTAGAGAQYYLTSGFLPTLLDSVVQMPASGRGTVLLVSSLVVVVSATAAGELSERIGRRKTMLVLGAVNLVALPLITLALVKVDPTSTGSVLLLACLLAMLANAAYAPVMVFLNERYPTALRSRGTAVSWNTGFMLGGLTPTFVNLLSPTIGEVPGRLAIFLVGAVVVFLIAVAVSPETRGNLDRPETTEDPAEDYAQDSLRGQQKPTDIRASEGTPS</sequence>
<feature type="transmembrane region" description="Helical" evidence="8">
    <location>
        <begin position="198"/>
        <end position="218"/>
    </location>
</feature>
<feature type="transmembrane region" description="Helical" evidence="8">
    <location>
        <begin position="425"/>
        <end position="444"/>
    </location>
</feature>
<evidence type="ECO:0000313" key="10">
    <source>
        <dbReference type="EMBL" id="EKT80836.1"/>
    </source>
</evidence>
<evidence type="ECO:0000259" key="9">
    <source>
        <dbReference type="PROSITE" id="PS50850"/>
    </source>
</evidence>
<feature type="transmembrane region" description="Helical" evidence="8">
    <location>
        <begin position="21"/>
        <end position="44"/>
    </location>
</feature>
<keyword evidence="2" id="KW-0813">Transport</keyword>
<feature type="transmembrane region" description="Helical" evidence="8">
    <location>
        <begin position="97"/>
        <end position="115"/>
    </location>
</feature>
<dbReference type="InterPro" id="IPR005828">
    <property type="entry name" value="MFS_sugar_transport-like"/>
</dbReference>
<accession>K8XJ50</accession>
<feature type="transmembrane region" description="Helical" evidence="8">
    <location>
        <begin position="331"/>
        <end position="349"/>
    </location>
</feature>
<feature type="transmembrane region" description="Helical" evidence="8">
    <location>
        <begin position="394"/>
        <end position="413"/>
    </location>
</feature>
<dbReference type="PROSITE" id="PS50850">
    <property type="entry name" value="MFS"/>
    <property type="match status" value="1"/>
</dbReference>
<dbReference type="GO" id="GO:0005886">
    <property type="term" value="C:plasma membrane"/>
    <property type="evidence" value="ECO:0007669"/>
    <property type="project" value="UniProtKB-SubCell"/>
</dbReference>
<dbReference type="Proteomes" id="UP000005951">
    <property type="component" value="Unassembled WGS sequence"/>
</dbReference>
<dbReference type="InterPro" id="IPR020846">
    <property type="entry name" value="MFS_dom"/>
</dbReference>
<keyword evidence="4 8" id="KW-0812">Transmembrane</keyword>
<evidence type="ECO:0000256" key="5">
    <source>
        <dbReference type="ARBA" id="ARBA00022989"/>
    </source>
</evidence>
<evidence type="ECO:0000313" key="11">
    <source>
        <dbReference type="Proteomes" id="UP000005951"/>
    </source>
</evidence>
<protein>
    <submittedName>
        <fullName evidence="10">Permease (Proline/betaine)</fullName>
    </submittedName>
</protein>
<dbReference type="EMBL" id="AJYC02000064">
    <property type="protein sequence ID" value="EKT80836.1"/>
    <property type="molecule type" value="Genomic_DNA"/>
</dbReference>
<evidence type="ECO:0000256" key="2">
    <source>
        <dbReference type="ARBA" id="ARBA00022448"/>
    </source>
</evidence>
<feature type="transmembrane region" description="Helical" evidence="8">
    <location>
        <begin position="64"/>
        <end position="85"/>
    </location>
</feature>
<gene>
    <name evidence="10" type="ORF">WSS_A20354</name>
</gene>
<feature type="region of interest" description="Disordered" evidence="7">
    <location>
        <begin position="449"/>
        <end position="487"/>
    </location>
</feature>
<keyword evidence="6 8" id="KW-0472">Membrane</keyword>
<dbReference type="SUPFAM" id="SSF103473">
    <property type="entry name" value="MFS general substrate transporter"/>
    <property type="match status" value="1"/>
</dbReference>
<keyword evidence="3" id="KW-1003">Cell membrane</keyword>
<name>K8XJ50_RHOOP</name>
<keyword evidence="5 8" id="KW-1133">Transmembrane helix</keyword>
<evidence type="ECO:0000256" key="7">
    <source>
        <dbReference type="SAM" id="MobiDB-lite"/>
    </source>
</evidence>
<dbReference type="PANTHER" id="PTHR43045">
    <property type="entry name" value="SHIKIMATE TRANSPORTER"/>
    <property type="match status" value="1"/>
</dbReference>
<evidence type="ECO:0000256" key="4">
    <source>
        <dbReference type="ARBA" id="ARBA00022692"/>
    </source>
</evidence>
<evidence type="ECO:0000256" key="3">
    <source>
        <dbReference type="ARBA" id="ARBA00022475"/>
    </source>
</evidence>
<dbReference type="Pfam" id="PF00083">
    <property type="entry name" value="Sugar_tr"/>
    <property type="match status" value="1"/>
</dbReference>
<reference evidence="10 11" key="1">
    <citation type="journal article" date="2013" name="Genome Announc.">
        <title>Draft Genome Sequence of Rhodococcus opacus Strain M213 Shows a Diverse Catabolic Potential.</title>
        <authorList>
            <person name="Pathak A."/>
            <person name="Green S.J."/>
            <person name="Ogram A."/>
            <person name="Chauhan A."/>
        </authorList>
    </citation>
    <scope>NUCLEOTIDE SEQUENCE [LARGE SCALE GENOMIC DNA]</scope>
    <source>
        <strain evidence="10 11">M213</strain>
    </source>
</reference>
<dbReference type="PROSITE" id="PS00217">
    <property type="entry name" value="SUGAR_TRANSPORT_2"/>
    <property type="match status" value="1"/>
</dbReference>
<dbReference type="InterPro" id="IPR005829">
    <property type="entry name" value="Sugar_transporter_CS"/>
</dbReference>
<feature type="transmembrane region" description="Helical" evidence="8">
    <location>
        <begin position="121"/>
        <end position="145"/>
    </location>
</feature>
<feature type="transmembrane region" description="Helical" evidence="8">
    <location>
        <begin position="263"/>
        <end position="281"/>
    </location>
</feature>
<dbReference type="AlphaFoldDB" id="K8XJ50"/>
<dbReference type="PANTHER" id="PTHR43045:SF1">
    <property type="entry name" value="SHIKIMATE TRANSPORTER"/>
    <property type="match status" value="1"/>
</dbReference>
<evidence type="ECO:0000256" key="6">
    <source>
        <dbReference type="ARBA" id="ARBA00023136"/>
    </source>
</evidence>
<dbReference type="Gene3D" id="1.20.1250.20">
    <property type="entry name" value="MFS general substrate transporter like domains"/>
    <property type="match status" value="2"/>
</dbReference>